<evidence type="ECO:0000313" key="11">
    <source>
        <dbReference type="Proteomes" id="UP000319769"/>
    </source>
</evidence>
<sequence length="423" mass="42655">MATRKIPRALLAAATGIATVVASAPEAAAQQNQCVQPGTTITAAPWSQQLLAPERAWPMTTGAGQKVAVLSTGTGTNPLLQGKIAAQTSVAPGESGGGSSGKPDCLGIGTGVAGLIVGQRVTGIGFHGVAPDAQLLSVKVAGDEFPQGLPTNSVMPETLASGINWAVDHGATVIAVPTISYLDSDALRAAVQRALNANIVVVAATGERDNNETLPLTPYPAAYDGVIGVGSIGENGELAQNSRAQAVDIVAPGENVVTTYPDGGLGAAVGTGFATAYVAGSVALVRSYRPQLSNQDVERRLLAAAAPAPEGAGSASYGYGVLNPYAAVVDNVTDGTPAAMPAYQAPVVDQAEKAREDAENSSARLAYILAAAGAALAALLVGAIAFGPRGRNRRWRGGLAAAPVEHPEDELPEPPAQLFADRP</sequence>
<feature type="region of interest" description="Disordered" evidence="6">
    <location>
        <begin position="400"/>
        <end position="423"/>
    </location>
</feature>
<keyword evidence="7" id="KW-0472">Membrane</keyword>
<dbReference type="Proteomes" id="UP000319769">
    <property type="component" value="Unassembled WGS sequence"/>
</dbReference>
<feature type="domain" description="Peptidase S8/S53" evidence="9">
    <location>
        <begin position="62"/>
        <end position="320"/>
    </location>
</feature>
<organism evidence="10 11">
    <name type="scientific">Amycolatopsis acidicola</name>
    <dbReference type="NCBI Taxonomy" id="2596893"/>
    <lineage>
        <taxon>Bacteria</taxon>
        <taxon>Bacillati</taxon>
        <taxon>Actinomycetota</taxon>
        <taxon>Actinomycetes</taxon>
        <taxon>Pseudonocardiales</taxon>
        <taxon>Pseudonocardiaceae</taxon>
        <taxon>Amycolatopsis</taxon>
    </lineage>
</organism>
<accession>A0A5N0V4V2</accession>
<dbReference type="Pfam" id="PF00082">
    <property type="entry name" value="Peptidase_S8"/>
    <property type="match status" value="1"/>
</dbReference>
<evidence type="ECO:0000259" key="9">
    <source>
        <dbReference type="Pfam" id="PF00082"/>
    </source>
</evidence>
<evidence type="ECO:0000256" key="1">
    <source>
        <dbReference type="ARBA" id="ARBA00011073"/>
    </source>
</evidence>
<dbReference type="Gene3D" id="3.40.50.200">
    <property type="entry name" value="Peptidase S8/S53 domain"/>
    <property type="match status" value="1"/>
</dbReference>
<evidence type="ECO:0000313" key="10">
    <source>
        <dbReference type="EMBL" id="KAA9160150.1"/>
    </source>
</evidence>
<protein>
    <submittedName>
        <fullName evidence="10">S8 family serine peptidase</fullName>
    </submittedName>
</protein>
<feature type="transmembrane region" description="Helical" evidence="7">
    <location>
        <begin position="365"/>
        <end position="386"/>
    </location>
</feature>
<evidence type="ECO:0000256" key="5">
    <source>
        <dbReference type="PROSITE-ProRule" id="PRU01240"/>
    </source>
</evidence>
<dbReference type="InterPro" id="IPR050131">
    <property type="entry name" value="Peptidase_S8_subtilisin-like"/>
</dbReference>
<dbReference type="SUPFAM" id="SSF52743">
    <property type="entry name" value="Subtilisin-like"/>
    <property type="match status" value="1"/>
</dbReference>
<comment type="caution">
    <text evidence="5">Lacks conserved residue(s) required for the propagation of feature annotation.</text>
</comment>
<keyword evidence="7" id="KW-1133">Transmembrane helix</keyword>
<dbReference type="GO" id="GO:0006508">
    <property type="term" value="P:proteolysis"/>
    <property type="evidence" value="ECO:0007669"/>
    <property type="project" value="UniProtKB-KW"/>
</dbReference>
<dbReference type="OrthoDB" id="9798386at2"/>
<dbReference type="EMBL" id="VMNW02000024">
    <property type="protein sequence ID" value="KAA9160150.1"/>
    <property type="molecule type" value="Genomic_DNA"/>
</dbReference>
<keyword evidence="2" id="KW-0645">Protease</keyword>
<keyword evidence="3" id="KW-0378">Hydrolase</keyword>
<keyword evidence="8" id="KW-0732">Signal</keyword>
<keyword evidence="7" id="KW-0812">Transmembrane</keyword>
<proteinExistence type="inferred from homology"/>
<feature type="signal peptide" evidence="8">
    <location>
        <begin position="1"/>
        <end position="24"/>
    </location>
</feature>
<comment type="caution">
    <text evidence="10">The sequence shown here is derived from an EMBL/GenBank/DDBJ whole genome shotgun (WGS) entry which is preliminary data.</text>
</comment>
<dbReference type="GO" id="GO:0004252">
    <property type="term" value="F:serine-type endopeptidase activity"/>
    <property type="evidence" value="ECO:0007669"/>
    <property type="project" value="InterPro"/>
</dbReference>
<evidence type="ECO:0000256" key="8">
    <source>
        <dbReference type="SAM" id="SignalP"/>
    </source>
</evidence>
<keyword evidence="4" id="KW-0720">Serine protease</keyword>
<dbReference type="AlphaFoldDB" id="A0A5N0V4V2"/>
<evidence type="ECO:0000256" key="4">
    <source>
        <dbReference type="ARBA" id="ARBA00022825"/>
    </source>
</evidence>
<reference evidence="10" key="1">
    <citation type="submission" date="2019-09" db="EMBL/GenBank/DDBJ databases">
        <authorList>
            <person name="Teo W.F.A."/>
            <person name="Duangmal K."/>
        </authorList>
    </citation>
    <scope>NUCLEOTIDE SEQUENCE [LARGE SCALE GENOMIC DNA]</scope>
    <source>
        <strain evidence="10">K81G1</strain>
    </source>
</reference>
<gene>
    <name evidence="10" type="ORF">FPZ12_018210</name>
</gene>
<evidence type="ECO:0000256" key="3">
    <source>
        <dbReference type="ARBA" id="ARBA00022801"/>
    </source>
</evidence>
<evidence type="ECO:0000256" key="2">
    <source>
        <dbReference type="ARBA" id="ARBA00022670"/>
    </source>
</evidence>
<feature type="chain" id="PRO_5038775212" evidence="8">
    <location>
        <begin position="25"/>
        <end position="423"/>
    </location>
</feature>
<keyword evidence="11" id="KW-1185">Reference proteome</keyword>
<dbReference type="PANTHER" id="PTHR43806:SF11">
    <property type="entry name" value="CEREVISIN-RELATED"/>
    <property type="match status" value="1"/>
</dbReference>
<comment type="similarity">
    <text evidence="1 5">Belongs to the peptidase S8 family.</text>
</comment>
<dbReference type="RefSeq" id="WP_144757140.1">
    <property type="nucleotide sequence ID" value="NZ_VMNW02000024.1"/>
</dbReference>
<dbReference type="PROSITE" id="PS51892">
    <property type="entry name" value="SUBTILASE"/>
    <property type="match status" value="1"/>
</dbReference>
<dbReference type="InterPro" id="IPR000209">
    <property type="entry name" value="Peptidase_S8/S53_dom"/>
</dbReference>
<evidence type="ECO:0000256" key="7">
    <source>
        <dbReference type="SAM" id="Phobius"/>
    </source>
</evidence>
<dbReference type="PANTHER" id="PTHR43806">
    <property type="entry name" value="PEPTIDASE S8"/>
    <property type="match status" value="1"/>
</dbReference>
<dbReference type="InterPro" id="IPR036852">
    <property type="entry name" value="Peptidase_S8/S53_dom_sf"/>
</dbReference>
<evidence type="ECO:0000256" key="6">
    <source>
        <dbReference type="SAM" id="MobiDB-lite"/>
    </source>
</evidence>
<name>A0A5N0V4V2_9PSEU</name>